<sequence>MNILSASQLDAYLDQTEAALEQQVEAELDPELIGAGLKTALESQHFHADTMGGVRRLFRLWIRARAPAAGLRLLDGDGRAALAALPGSERPAWQVSAAIWRVEARIAQGDRGAVQAAFEDVLALLVSLPESLAYDRAWEYLDEESAAFGVHAVTRRCAEARNALQRADPERAAYRAWDDAQLAIRQSHSFALEGDATLARQAGERAIGILAGAAPDQDIDHHDWLRAGNALVQVLPDAVAGIVAQARARIPAATVFFPRRNIDVRIARLEARALHQQGALDQALARLELGRVTLLDDDGDHIGALMLDWLLEAGRHDAAARLAFESVLYERRISAPHAAAAAQRVAGDGTPQQPYWHLALACATMADATAGVRGDEDQAAYIGRHLALARAGGGAQPAADAVEALWLIASAQDYPRALPLLESAARDPALLQSSVVFKLIVARIRVHGAQAALAMPFVPASNGLSCYNIGVMLGSELNDALPEGLTVPQQQAKALGARYYQAGLACFEAFVASGQGHPGDGEAHVYSMLCNNLAIHYRYDKSDAAAALALHHKGIAASPFSEHFEGVMRSHQKLGNDSAVVDSAEHLWHFSADHGYSRHDPTDYVDDAAAALHRLGRDTDIAIWLQRLDDWWAGVGQDERADNQNNYTRALVSVLYYMAQTQPDDAMLRLESVLPSVPGAGSPYTSRIAADTLRSLGQFERSQAMYRDGLRYIKSGDDWHESQRTAILQNLEECKRLQREAKPWWKLW</sequence>
<dbReference type="EMBL" id="VUYU01000017">
    <property type="protein sequence ID" value="NHZ36367.1"/>
    <property type="molecule type" value="Genomic_DNA"/>
</dbReference>
<name>A0ABX0LWW7_9BURK</name>
<reference evidence="1 2" key="1">
    <citation type="submission" date="2019-09" db="EMBL/GenBank/DDBJ databases">
        <title>Taxonomy of Antarctic Massilia spp.: description of Massilia rubra sp. nov., Massilia aquatica sp. nov., Massilia mucilaginosa sp. nov., Massilia frigida sp. nov. isolated from streams, lakes and regoliths.</title>
        <authorList>
            <person name="Holochova P."/>
            <person name="Sedlacek I."/>
            <person name="Kralova S."/>
            <person name="Maslanova I."/>
            <person name="Busse H.-J."/>
            <person name="Stankova E."/>
            <person name="Vrbovska V."/>
            <person name="Kovarovic V."/>
            <person name="Bartak M."/>
            <person name="Svec P."/>
            <person name="Pantucek R."/>
        </authorList>
    </citation>
    <scope>NUCLEOTIDE SEQUENCE [LARGE SCALE GENOMIC DNA]</scope>
    <source>
        <strain evidence="1 2">CCM 8692</strain>
    </source>
</reference>
<dbReference type="RefSeq" id="WP_167228342.1">
    <property type="nucleotide sequence ID" value="NZ_VUYU01000017.1"/>
</dbReference>
<protein>
    <recommendedName>
        <fullName evidence="3">DUF4034 domain-containing protein</fullName>
    </recommendedName>
</protein>
<evidence type="ECO:0000313" key="2">
    <source>
        <dbReference type="Proteomes" id="UP000785613"/>
    </source>
</evidence>
<organism evidence="1 2">
    <name type="scientific">Massilia rubra</name>
    <dbReference type="NCBI Taxonomy" id="2607910"/>
    <lineage>
        <taxon>Bacteria</taxon>
        <taxon>Pseudomonadati</taxon>
        <taxon>Pseudomonadota</taxon>
        <taxon>Betaproteobacteria</taxon>
        <taxon>Burkholderiales</taxon>
        <taxon>Oxalobacteraceae</taxon>
        <taxon>Telluria group</taxon>
        <taxon>Massilia</taxon>
    </lineage>
</organism>
<keyword evidence="2" id="KW-1185">Reference proteome</keyword>
<comment type="caution">
    <text evidence="1">The sequence shown here is derived from an EMBL/GenBank/DDBJ whole genome shotgun (WGS) entry which is preliminary data.</text>
</comment>
<proteinExistence type="predicted"/>
<gene>
    <name evidence="1" type="ORF">F0185_22625</name>
</gene>
<evidence type="ECO:0000313" key="1">
    <source>
        <dbReference type="EMBL" id="NHZ36367.1"/>
    </source>
</evidence>
<accession>A0ABX0LWW7</accession>
<evidence type="ECO:0008006" key="3">
    <source>
        <dbReference type="Google" id="ProtNLM"/>
    </source>
</evidence>
<dbReference type="Proteomes" id="UP000785613">
    <property type="component" value="Unassembled WGS sequence"/>
</dbReference>